<comment type="caution">
    <text evidence="1">The sequence shown here is derived from an EMBL/GenBank/DDBJ whole genome shotgun (WGS) entry which is preliminary data.</text>
</comment>
<name>A0AAW0BZ59_9AGAR</name>
<dbReference type="Proteomes" id="UP001362999">
    <property type="component" value="Unassembled WGS sequence"/>
</dbReference>
<dbReference type="SUPFAM" id="SSF52047">
    <property type="entry name" value="RNI-like"/>
    <property type="match status" value="1"/>
</dbReference>
<dbReference type="AlphaFoldDB" id="A0AAW0BZ59"/>
<gene>
    <name evidence="1" type="ORF">R3P38DRAFT_3265841</name>
</gene>
<accession>A0AAW0BZ59</accession>
<sequence length="581" mass="65480">MDSAVIMRVLRSNDPPSADDIAQMHLLYQNLLVYRTAGKFPMKRSDSKSMSYGEFLQLLERFPRFVTGLSSPLRRFPPELLSLIFTFCRDDCLEAGYTVCDPRHTLMALGEVCSRWRAVLRSMPGVWNHLHFSTSAMKPCNAEVTQHLLGLSRQLPLSLRFSSVVQVSEDDTSSQDSGHDFDEKVNSEKADVEVGDGTAAVEKGSGVVGVGPPKTLVLRISSREEKMWAVRVFPTLEVARLVADRLEYLHIHATSDDLRFCNFLESRDTTFSILSSLTVTIVDTEFFFQDLLTVFHTAPSLRKLLINDGETVEMSIDDSSRPYHIGEPDFPWNQLTVLTIDIALVVFDAREVLCECEALEVATFSRLIDDPLEERLSLRMAFPTITTLLNVREFSITSEAHYAADILEDMSLPNLESLTIDAWHSDFIPVLGDLEKNSKFNLLHFTLHGYDDNLENVFPFLSQTPSLETLDFQHCNPTNTFYESLTYTAPQSQRSTPLLHLPNLRILTLNPLEIFGPIECPEDFVKLLDSLSHFSGGCDTPCPRLKTLRLSLSAFLAEEGRKIIEEQLAPVCGDSFDLVYC</sequence>
<keyword evidence="2" id="KW-1185">Reference proteome</keyword>
<organism evidence="1 2">
    <name type="scientific">Favolaschia claudopus</name>
    <dbReference type="NCBI Taxonomy" id="2862362"/>
    <lineage>
        <taxon>Eukaryota</taxon>
        <taxon>Fungi</taxon>
        <taxon>Dikarya</taxon>
        <taxon>Basidiomycota</taxon>
        <taxon>Agaricomycotina</taxon>
        <taxon>Agaricomycetes</taxon>
        <taxon>Agaricomycetidae</taxon>
        <taxon>Agaricales</taxon>
        <taxon>Marasmiineae</taxon>
        <taxon>Mycenaceae</taxon>
        <taxon>Favolaschia</taxon>
    </lineage>
</organism>
<proteinExistence type="predicted"/>
<dbReference type="Gene3D" id="3.80.10.10">
    <property type="entry name" value="Ribonuclease Inhibitor"/>
    <property type="match status" value="1"/>
</dbReference>
<protein>
    <recommendedName>
        <fullName evidence="3">F-box domain-containing protein</fullName>
    </recommendedName>
</protein>
<dbReference type="InterPro" id="IPR032675">
    <property type="entry name" value="LRR_dom_sf"/>
</dbReference>
<reference evidence="1 2" key="1">
    <citation type="journal article" date="2024" name="J Genomics">
        <title>Draft genome sequencing and assembly of Favolaschia claudopus CIRM-BRFM 2984 isolated from oak limbs.</title>
        <authorList>
            <person name="Navarro D."/>
            <person name="Drula E."/>
            <person name="Chaduli D."/>
            <person name="Cazenave R."/>
            <person name="Ahrendt S."/>
            <person name="Wang J."/>
            <person name="Lipzen A."/>
            <person name="Daum C."/>
            <person name="Barry K."/>
            <person name="Grigoriev I.V."/>
            <person name="Favel A."/>
            <person name="Rosso M.N."/>
            <person name="Martin F."/>
        </authorList>
    </citation>
    <scope>NUCLEOTIDE SEQUENCE [LARGE SCALE GENOMIC DNA]</scope>
    <source>
        <strain evidence="1 2">CIRM-BRFM 2984</strain>
    </source>
</reference>
<dbReference type="EMBL" id="JAWWNJ010000024">
    <property type="protein sequence ID" value="KAK7031876.1"/>
    <property type="molecule type" value="Genomic_DNA"/>
</dbReference>
<evidence type="ECO:0000313" key="2">
    <source>
        <dbReference type="Proteomes" id="UP001362999"/>
    </source>
</evidence>
<evidence type="ECO:0000313" key="1">
    <source>
        <dbReference type="EMBL" id="KAK7031876.1"/>
    </source>
</evidence>
<evidence type="ECO:0008006" key="3">
    <source>
        <dbReference type="Google" id="ProtNLM"/>
    </source>
</evidence>